<dbReference type="PANTHER" id="PTHR39321">
    <property type="entry name" value="NICOTINATE-NUCLEOTIDE ADENYLYLTRANSFERASE-RELATED"/>
    <property type="match status" value="1"/>
</dbReference>
<dbReference type="Gene3D" id="3.40.50.620">
    <property type="entry name" value="HUPs"/>
    <property type="match status" value="1"/>
</dbReference>
<evidence type="ECO:0000313" key="13">
    <source>
        <dbReference type="EMBL" id="RAW61815.1"/>
    </source>
</evidence>
<name>A0A174AJZ4_9FIRM</name>
<dbReference type="CDD" id="cd02165">
    <property type="entry name" value="NMNAT"/>
    <property type="match status" value="1"/>
</dbReference>
<dbReference type="NCBIfam" id="TIGR00125">
    <property type="entry name" value="cyt_tran_rel"/>
    <property type="match status" value="1"/>
</dbReference>
<dbReference type="SUPFAM" id="SSF52374">
    <property type="entry name" value="Nucleotidylyl transferase"/>
    <property type="match status" value="1"/>
</dbReference>
<keyword evidence="7 10" id="KW-0067">ATP-binding</keyword>
<comment type="catalytic activity">
    <reaction evidence="9 10">
        <text>nicotinate beta-D-ribonucleotide + ATP + H(+) = deamido-NAD(+) + diphosphate</text>
        <dbReference type="Rhea" id="RHEA:22860"/>
        <dbReference type="ChEBI" id="CHEBI:15378"/>
        <dbReference type="ChEBI" id="CHEBI:30616"/>
        <dbReference type="ChEBI" id="CHEBI:33019"/>
        <dbReference type="ChEBI" id="CHEBI:57502"/>
        <dbReference type="ChEBI" id="CHEBI:58437"/>
        <dbReference type="EC" id="2.7.7.18"/>
    </reaction>
</comment>
<keyword evidence="14" id="KW-1185">Reference proteome</keyword>
<keyword evidence="3 10" id="KW-0662">Pyridine nucleotide biosynthesis</keyword>
<comment type="similarity">
    <text evidence="10">Belongs to the NadD family.</text>
</comment>
<keyword evidence="6 10" id="KW-0547">Nucleotide-binding</keyword>
<keyword evidence="4 10" id="KW-0808">Transferase</keyword>
<feature type="compositionally biased region" description="Basic and acidic residues" evidence="11">
    <location>
        <begin position="204"/>
        <end position="217"/>
    </location>
</feature>
<dbReference type="InterPro" id="IPR005248">
    <property type="entry name" value="NadD/NMNAT"/>
</dbReference>
<comment type="function">
    <text evidence="1 10">Catalyzes the reversible adenylation of nicotinate mononucleotide (NaMN) to nicotinic acid adenine dinucleotide (NaAD).</text>
</comment>
<feature type="region of interest" description="Disordered" evidence="11">
    <location>
        <begin position="204"/>
        <end position="227"/>
    </location>
</feature>
<evidence type="ECO:0000256" key="4">
    <source>
        <dbReference type="ARBA" id="ARBA00022679"/>
    </source>
</evidence>
<dbReference type="PANTHER" id="PTHR39321:SF3">
    <property type="entry name" value="PHOSPHOPANTETHEINE ADENYLYLTRANSFERASE"/>
    <property type="match status" value="1"/>
</dbReference>
<evidence type="ECO:0000256" key="6">
    <source>
        <dbReference type="ARBA" id="ARBA00022741"/>
    </source>
</evidence>
<sequence>MRILLYGGSFDPPHNGHMNNLRAAAARVKPDKVVVMPAGVSPFKRGTCASGALRIEMCRCFSALAEEQAVPALEVSGWEVEQAERGQRNYTVLTLEMLAAEYPGAALYLAIGSDMLLTFDGWHRWQDILKLAHLVVTSRNIGDDPVLHEKAKRLDAAGARILFAPVEALPMASSDLRARLAAGDRCENELPPLVRRVIQREGLYRENKGDNNHEPETGKGACAQPLE</sequence>
<dbReference type="InterPro" id="IPR014729">
    <property type="entry name" value="Rossmann-like_a/b/a_fold"/>
</dbReference>
<evidence type="ECO:0000259" key="12">
    <source>
        <dbReference type="Pfam" id="PF01467"/>
    </source>
</evidence>
<comment type="caution">
    <text evidence="13">The sequence shown here is derived from an EMBL/GenBank/DDBJ whole genome shotgun (WGS) entry which is preliminary data.</text>
</comment>
<dbReference type="InterPro" id="IPR004821">
    <property type="entry name" value="Cyt_trans-like"/>
</dbReference>
<dbReference type="GO" id="GO:0009435">
    <property type="term" value="P:NAD+ biosynthetic process"/>
    <property type="evidence" value="ECO:0007669"/>
    <property type="project" value="UniProtKB-UniRule"/>
</dbReference>
<dbReference type="HAMAP" id="MF_00244">
    <property type="entry name" value="NaMN_adenylyltr"/>
    <property type="match status" value="1"/>
</dbReference>
<dbReference type="NCBIfam" id="TIGR00482">
    <property type="entry name" value="nicotinate (nicotinamide) nucleotide adenylyltransferase"/>
    <property type="match status" value="1"/>
</dbReference>
<dbReference type="UniPathway" id="UPA00253">
    <property type="reaction ID" value="UER00332"/>
</dbReference>
<protein>
    <recommendedName>
        <fullName evidence="10">Probable nicotinate-nucleotide adenylyltransferase</fullName>
        <ecNumber evidence="10">2.7.7.18</ecNumber>
    </recommendedName>
    <alternativeName>
        <fullName evidence="10">Deamido-NAD(+) diphosphorylase</fullName>
    </alternativeName>
    <alternativeName>
        <fullName evidence="10">Deamido-NAD(+) pyrophosphorylase</fullName>
    </alternativeName>
    <alternativeName>
        <fullName evidence="10">Nicotinate mononucleotide adenylyltransferase</fullName>
        <shortName evidence="10">NaMN adenylyltransferase</shortName>
    </alternativeName>
</protein>
<evidence type="ECO:0000256" key="8">
    <source>
        <dbReference type="ARBA" id="ARBA00023027"/>
    </source>
</evidence>
<dbReference type="EMBL" id="PRLC01000009">
    <property type="protein sequence ID" value="RAW61815.1"/>
    <property type="molecule type" value="Genomic_DNA"/>
</dbReference>
<evidence type="ECO:0000256" key="5">
    <source>
        <dbReference type="ARBA" id="ARBA00022695"/>
    </source>
</evidence>
<keyword evidence="5 10" id="KW-0548">Nucleotidyltransferase</keyword>
<keyword evidence="8 10" id="KW-0520">NAD</keyword>
<dbReference type="RefSeq" id="WP_055190574.1">
    <property type="nucleotide sequence ID" value="NZ_PRLC01000009.1"/>
</dbReference>
<evidence type="ECO:0000313" key="14">
    <source>
        <dbReference type="Proteomes" id="UP000250429"/>
    </source>
</evidence>
<evidence type="ECO:0000256" key="9">
    <source>
        <dbReference type="ARBA" id="ARBA00048721"/>
    </source>
</evidence>
<comment type="pathway">
    <text evidence="2 10">Cofactor biosynthesis; NAD(+) biosynthesis; deamido-NAD(+) from nicotinate D-ribonucleotide: step 1/1.</text>
</comment>
<evidence type="ECO:0000256" key="3">
    <source>
        <dbReference type="ARBA" id="ARBA00022642"/>
    </source>
</evidence>
<dbReference type="GO" id="GO:0005524">
    <property type="term" value="F:ATP binding"/>
    <property type="evidence" value="ECO:0007669"/>
    <property type="project" value="UniProtKB-KW"/>
</dbReference>
<proteinExistence type="inferred from homology"/>
<feature type="domain" description="Cytidyltransferase-like" evidence="12">
    <location>
        <begin position="5"/>
        <end position="161"/>
    </location>
</feature>
<evidence type="ECO:0000256" key="7">
    <source>
        <dbReference type="ARBA" id="ARBA00022840"/>
    </source>
</evidence>
<reference evidence="13 14" key="1">
    <citation type="submission" date="2018-02" db="EMBL/GenBank/DDBJ databases">
        <title>Complete genome sequencing of Faecalibacterium prausnitzii strains isolated from the human gut.</title>
        <authorList>
            <person name="Fitzgerald B.C."/>
            <person name="Shkoporov A.N."/>
            <person name="Ross P.R."/>
            <person name="Hill C."/>
        </authorList>
    </citation>
    <scope>NUCLEOTIDE SEQUENCE [LARGE SCALE GENOMIC DNA]</scope>
    <source>
        <strain evidence="13 14">APC922/41-1</strain>
    </source>
</reference>
<dbReference type="Proteomes" id="UP000250429">
    <property type="component" value="Unassembled WGS sequence"/>
</dbReference>
<accession>A0A174AJZ4</accession>
<evidence type="ECO:0000256" key="10">
    <source>
        <dbReference type="HAMAP-Rule" id="MF_00244"/>
    </source>
</evidence>
<evidence type="ECO:0000256" key="2">
    <source>
        <dbReference type="ARBA" id="ARBA00005019"/>
    </source>
</evidence>
<dbReference type="EC" id="2.7.7.18" evidence="10"/>
<dbReference type="Pfam" id="PF01467">
    <property type="entry name" value="CTP_transf_like"/>
    <property type="match status" value="1"/>
</dbReference>
<dbReference type="OrthoDB" id="5295945at2"/>
<evidence type="ECO:0000256" key="1">
    <source>
        <dbReference type="ARBA" id="ARBA00002324"/>
    </source>
</evidence>
<organism evidence="13 14">
    <name type="scientific">Faecalibacterium hattorii</name>
    <dbReference type="NCBI Taxonomy" id="2935520"/>
    <lineage>
        <taxon>Bacteria</taxon>
        <taxon>Bacillati</taxon>
        <taxon>Bacillota</taxon>
        <taxon>Clostridia</taxon>
        <taxon>Eubacteriales</taxon>
        <taxon>Oscillospiraceae</taxon>
        <taxon>Faecalibacterium</taxon>
    </lineage>
</organism>
<evidence type="ECO:0000256" key="11">
    <source>
        <dbReference type="SAM" id="MobiDB-lite"/>
    </source>
</evidence>
<dbReference type="AlphaFoldDB" id="A0A174AJZ4"/>
<gene>
    <name evidence="10 13" type="primary">nadD</name>
    <name evidence="13" type="ORF">C4N23_07445</name>
</gene>
<dbReference type="GO" id="GO:0004515">
    <property type="term" value="F:nicotinate-nucleotide adenylyltransferase activity"/>
    <property type="evidence" value="ECO:0007669"/>
    <property type="project" value="UniProtKB-UniRule"/>
</dbReference>